<sequence>MKFMTDISKQKSVVESTGNSRPDLAYKSDYSQPDYGHKIPEEPLLAAVIGSSHATAVIVALQMNMQKERNGSSAGWLRKQEALYCSTTLRLSLPLHLQHSALPQCSQHSHSTLRLSLPLRHSHRRTGHNQKQHASTAAELCDCTAALRLSLSHSSGTPARGQQSSTPSLSRSKLQSITDITPVTLPLLQAADLLNLEVEGVSILFAFQIG</sequence>
<feature type="compositionally biased region" description="Polar residues" evidence="1">
    <location>
        <begin position="10"/>
        <end position="20"/>
    </location>
</feature>
<dbReference type="AlphaFoldDB" id="A0A8S0TP98"/>
<organism evidence="2 3">
    <name type="scientific">Olea europaea subsp. europaea</name>
    <dbReference type="NCBI Taxonomy" id="158383"/>
    <lineage>
        <taxon>Eukaryota</taxon>
        <taxon>Viridiplantae</taxon>
        <taxon>Streptophyta</taxon>
        <taxon>Embryophyta</taxon>
        <taxon>Tracheophyta</taxon>
        <taxon>Spermatophyta</taxon>
        <taxon>Magnoliopsida</taxon>
        <taxon>eudicotyledons</taxon>
        <taxon>Gunneridae</taxon>
        <taxon>Pentapetalae</taxon>
        <taxon>asterids</taxon>
        <taxon>lamiids</taxon>
        <taxon>Lamiales</taxon>
        <taxon>Oleaceae</taxon>
        <taxon>Oleeae</taxon>
        <taxon>Olea</taxon>
    </lineage>
</organism>
<name>A0A8S0TP98_OLEEU</name>
<gene>
    <name evidence="2" type="ORF">OLEA9_A069584</name>
</gene>
<keyword evidence="3" id="KW-1185">Reference proteome</keyword>
<proteinExistence type="predicted"/>
<comment type="caution">
    <text evidence="2">The sequence shown here is derived from an EMBL/GenBank/DDBJ whole genome shotgun (WGS) entry which is preliminary data.</text>
</comment>
<feature type="region of interest" description="Disordered" evidence="1">
    <location>
        <begin position="153"/>
        <end position="173"/>
    </location>
</feature>
<dbReference type="Gramene" id="OE9A069584T1">
    <property type="protein sequence ID" value="OE9A069584C1"/>
    <property type="gene ID" value="OE9A069584"/>
</dbReference>
<evidence type="ECO:0000313" key="3">
    <source>
        <dbReference type="Proteomes" id="UP000594638"/>
    </source>
</evidence>
<dbReference type="Proteomes" id="UP000594638">
    <property type="component" value="Unassembled WGS sequence"/>
</dbReference>
<reference evidence="2 3" key="1">
    <citation type="submission" date="2019-12" db="EMBL/GenBank/DDBJ databases">
        <authorList>
            <person name="Alioto T."/>
            <person name="Alioto T."/>
            <person name="Gomez Garrido J."/>
        </authorList>
    </citation>
    <scope>NUCLEOTIDE SEQUENCE [LARGE SCALE GENOMIC DNA]</scope>
</reference>
<accession>A0A8S0TP98</accession>
<protein>
    <submittedName>
        <fullName evidence="2">Uncharacterized protein</fullName>
    </submittedName>
</protein>
<feature type="region of interest" description="Disordered" evidence="1">
    <location>
        <begin position="1"/>
        <end position="29"/>
    </location>
</feature>
<evidence type="ECO:0000313" key="2">
    <source>
        <dbReference type="EMBL" id="CAA3007810.1"/>
    </source>
</evidence>
<dbReference type="EMBL" id="CACTIH010007285">
    <property type="protein sequence ID" value="CAA3007810.1"/>
    <property type="molecule type" value="Genomic_DNA"/>
</dbReference>
<evidence type="ECO:0000256" key="1">
    <source>
        <dbReference type="SAM" id="MobiDB-lite"/>
    </source>
</evidence>